<accession>A0ABV3FCL9</accession>
<name>A0ABV3FCL9_9NOCA</name>
<proteinExistence type="predicted"/>
<feature type="domain" description="AB hydrolase-1" evidence="2">
    <location>
        <begin position="25"/>
        <end position="175"/>
    </location>
</feature>
<reference evidence="3 4" key="1">
    <citation type="submission" date="2024-06" db="EMBL/GenBank/DDBJ databases">
        <title>The Natural Products Discovery Center: Release of the First 8490 Sequenced Strains for Exploring Actinobacteria Biosynthetic Diversity.</title>
        <authorList>
            <person name="Kalkreuter E."/>
            <person name="Kautsar S.A."/>
            <person name="Yang D."/>
            <person name="Bader C.D."/>
            <person name="Teijaro C.N."/>
            <person name="Fluegel L."/>
            <person name="Davis C.M."/>
            <person name="Simpson J.R."/>
            <person name="Lauterbach L."/>
            <person name="Steele A.D."/>
            <person name="Gui C."/>
            <person name="Meng S."/>
            <person name="Li G."/>
            <person name="Viehrig K."/>
            <person name="Ye F."/>
            <person name="Su P."/>
            <person name="Kiefer A.F."/>
            <person name="Nichols A."/>
            <person name="Cepeda A.J."/>
            <person name="Yan W."/>
            <person name="Fan B."/>
            <person name="Jiang Y."/>
            <person name="Adhikari A."/>
            <person name="Zheng C.-J."/>
            <person name="Schuster L."/>
            <person name="Cowan T.M."/>
            <person name="Smanski M.J."/>
            <person name="Chevrette M.G."/>
            <person name="De Carvalho L.P.S."/>
            <person name="Shen B."/>
        </authorList>
    </citation>
    <scope>NUCLEOTIDE SEQUENCE [LARGE SCALE GENOMIC DNA]</scope>
    <source>
        <strain evidence="3 4">NPDC050671</strain>
    </source>
</reference>
<dbReference type="Gene3D" id="3.40.50.1820">
    <property type="entry name" value="alpha/beta hydrolase"/>
    <property type="match status" value="1"/>
</dbReference>
<dbReference type="Pfam" id="PF00561">
    <property type="entry name" value="Abhydrolase_1"/>
    <property type="match status" value="1"/>
</dbReference>
<dbReference type="SUPFAM" id="SSF53474">
    <property type="entry name" value="alpha/beta-Hydrolases"/>
    <property type="match status" value="1"/>
</dbReference>
<protein>
    <submittedName>
        <fullName evidence="3">Alpha/beta fold hydrolase</fullName>
    </submittedName>
</protein>
<gene>
    <name evidence="3" type="ORF">AB0H72_22420</name>
</gene>
<evidence type="ECO:0000313" key="3">
    <source>
        <dbReference type="EMBL" id="MEV0365457.1"/>
    </source>
</evidence>
<evidence type="ECO:0000313" key="4">
    <source>
        <dbReference type="Proteomes" id="UP001551658"/>
    </source>
</evidence>
<keyword evidence="3" id="KW-0378">Hydrolase</keyword>
<feature type="region of interest" description="Disordered" evidence="1">
    <location>
        <begin position="279"/>
        <end position="299"/>
    </location>
</feature>
<dbReference type="EMBL" id="JBFAIH010000014">
    <property type="protein sequence ID" value="MEV0365457.1"/>
    <property type="molecule type" value="Genomic_DNA"/>
</dbReference>
<dbReference type="PANTHER" id="PTHR43433:SF5">
    <property type="entry name" value="AB HYDROLASE-1 DOMAIN-CONTAINING PROTEIN"/>
    <property type="match status" value="1"/>
</dbReference>
<sequence length="299" mass="31546">MSDFGTGRLPVPGATLYYEIRGSGPLLLLLQGGDGNTARGADLAGRLATDYTVVVPDRRGLSGSVLDDPDTPVTVATHADDTHRLLAALTDEPARIFGSSYGALIGLTLAADHPEQVHTLIAHDPATIGLLPISARNRAEDDLAALDEVYRRDGALHALRKLAELVHADFSDQEPGVAPPAPRGPGDLDDLDFFLSRDLPEIRSSTLDAAHIATLVSTPVRIVAAAGHGSREIRNYDCARTLAALLDSTVTEFPGGHSLSTHPAAFTARLREVLHDAGRAAPGDSRAQRPTGDIRHGVV</sequence>
<dbReference type="InterPro" id="IPR050471">
    <property type="entry name" value="AB_hydrolase"/>
</dbReference>
<organism evidence="3 4">
    <name type="scientific">Nocardia fusca</name>
    <dbReference type="NCBI Taxonomy" id="941183"/>
    <lineage>
        <taxon>Bacteria</taxon>
        <taxon>Bacillati</taxon>
        <taxon>Actinomycetota</taxon>
        <taxon>Actinomycetes</taxon>
        <taxon>Mycobacteriales</taxon>
        <taxon>Nocardiaceae</taxon>
        <taxon>Nocardia</taxon>
    </lineage>
</organism>
<dbReference type="InterPro" id="IPR029058">
    <property type="entry name" value="AB_hydrolase_fold"/>
</dbReference>
<dbReference type="PANTHER" id="PTHR43433">
    <property type="entry name" value="HYDROLASE, ALPHA/BETA FOLD FAMILY PROTEIN"/>
    <property type="match status" value="1"/>
</dbReference>
<keyword evidence="4" id="KW-1185">Reference proteome</keyword>
<dbReference type="GO" id="GO:0016787">
    <property type="term" value="F:hydrolase activity"/>
    <property type="evidence" value="ECO:0007669"/>
    <property type="project" value="UniProtKB-KW"/>
</dbReference>
<evidence type="ECO:0000259" key="2">
    <source>
        <dbReference type="Pfam" id="PF00561"/>
    </source>
</evidence>
<evidence type="ECO:0000256" key="1">
    <source>
        <dbReference type="SAM" id="MobiDB-lite"/>
    </source>
</evidence>
<dbReference type="RefSeq" id="WP_357981899.1">
    <property type="nucleotide sequence ID" value="NZ_JBFAIH010000014.1"/>
</dbReference>
<comment type="caution">
    <text evidence="3">The sequence shown here is derived from an EMBL/GenBank/DDBJ whole genome shotgun (WGS) entry which is preliminary data.</text>
</comment>
<dbReference type="InterPro" id="IPR000073">
    <property type="entry name" value="AB_hydrolase_1"/>
</dbReference>
<dbReference type="Proteomes" id="UP001551658">
    <property type="component" value="Unassembled WGS sequence"/>
</dbReference>